<feature type="transmembrane region" description="Helical" evidence="1">
    <location>
        <begin position="184"/>
        <end position="204"/>
    </location>
</feature>
<proteinExistence type="predicted"/>
<evidence type="ECO:0000313" key="2">
    <source>
        <dbReference type="EMBL" id="SNT50250.1"/>
    </source>
</evidence>
<feature type="transmembrane region" description="Helical" evidence="1">
    <location>
        <begin position="283"/>
        <end position="300"/>
    </location>
</feature>
<sequence>MLLASFVAVVASKLSLGYDSTQIEQSDLWFKHFVTPQWSGFVVVVTALLAILLQRNNNGRRLPIAAALTGAAVIAMPSVVPIMANQAVTVTAAGSGLLLAASTLVAVANRCTQLCVIVGVFSGVLFWGAIHQHIPADENRWMVTLGPSPVDAAVHPIILAFTAVAIALAARRGDIGVVGPDRRAIAGLLAVSSVFLLVYVFLGSKMSSTPVWIVSVIVVGAATTVATRLLPVRDRTVVWTGFGVAAASVSGLAWNQGSWWVVVVGVAALAAGICVANWTRRPWLGILLLAAVTISGLLTGSASLDIIPTIAYAVVFPAAVGYSAASSVPKGTAAAVFGSTIPLSVALFSVSAPATPATFYWSNGAESSPQLPVVAAVSPLPIGILIATLAIVVAGVATARPTATNGQRASFSS</sequence>
<feature type="transmembrane region" description="Helical" evidence="1">
    <location>
        <begin position="65"/>
        <end position="84"/>
    </location>
</feature>
<organism evidence="2 3">
    <name type="scientific">Rhodococcoides kyotonense</name>
    <dbReference type="NCBI Taxonomy" id="398843"/>
    <lineage>
        <taxon>Bacteria</taxon>
        <taxon>Bacillati</taxon>
        <taxon>Actinomycetota</taxon>
        <taxon>Actinomycetes</taxon>
        <taxon>Mycobacteriales</taxon>
        <taxon>Nocardiaceae</taxon>
        <taxon>Rhodococcoides</taxon>
    </lineage>
</organism>
<feature type="transmembrane region" description="Helical" evidence="1">
    <location>
        <begin position="259"/>
        <end position="276"/>
    </location>
</feature>
<gene>
    <name evidence="2" type="ORF">SAMN05421642_13018</name>
</gene>
<keyword evidence="1" id="KW-1133">Transmembrane helix</keyword>
<dbReference type="EMBL" id="FZOW01000030">
    <property type="protein sequence ID" value="SNT50250.1"/>
    <property type="molecule type" value="Genomic_DNA"/>
</dbReference>
<feature type="transmembrane region" description="Helical" evidence="1">
    <location>
        <begin position="114"/>
        <end position="134"/>
    </location>
</feature>
<name>A0A239N693_9NOCA</name>
<feature type="transmembrane region" description="Helical" evidence="1">
    <location>
        <begin position="306"/>
        <end position="325"/>
    </location>
</feature>
<protein>
    <submittedName>
        <fullName evidence="2">Uncharacterized protein</fullName>
    </submittedName>
</protein>
<feature type="transmembrane region" description="Helical" evidence="1">
    <location>
        <begin position="90"/>
        <end position="107"/>
    </location>
</feature>
<keyword evidence="1" id="KW-0472">Membrane</keyword>
<reference evidence="3" key="1">
    <citation type="submission" date="2017-06" db="EMBL/GenBank/DDBJ databases">
        <authorList>
            <person name="Varghese N."/>
            <person name="Submissions S."/>
        </authorList>
    </citation>
    <scope>NUCLEOTIDE SEQUENCE [LARGE SCALE GENOMIC DNA]</scope>
    <source>
        <strain evidence="3">JCM 23211</strain>
    </source>
</reference>
<feature type="transmembrane region" description="Helical" evidence="1">
    <location>
        <begin position="332"/>
        <end position="354"/>
    </location>
</feature>
<feature type="transmembrane region" description="Helical" evidence="1">
    <location>
        <begin position="33"/>
        <end position="53"/>
    </location>
</feature>
<feature type="transmembrane region" description="Helical" evidence="1">
    <location>
        <begin position="210"/>
        <end position="230"/>
    </location>
</feature>
<feature type="transmembrane region" description="Helical" evidence="1">
    <location>
        <begin position="237"/>
        <end position="253"/>
    </location>
</feature>
<keyword evidence="3" id="KW-1185">Reference proteome</keyword>
<evidence type="ECO:0000313" key="3">
    <source>
        <dbReference type="Proteomes" id="UP000198327"/>
    </source>
</evidence>
<dbReference type="Proteomes" id="UP000198327">
    <property type="component" value="Unassembled WGS sequence"/>
</dbReference>
<feature type="transmembrane region" description="Helical" evidence="1">
    <location>
        <begin position="374"/>
        <end position="399"/>
    </location>
</feature>
<evidence type="ECO:0000256" key="1">
    <source>
        <dbReference type="SAM" id="Phobius"/>
    </source>
</evidence>
<accession>A0A239N693</accession>
<keyword evidence="1" id="KW-0812">Transmembrane</keyword>
<dbReference type="AlphaFoldDB" id="A0A239N693"/>
<feature type="transmembrane region" description="Helical" evidence="1">
    <location>
        <begin position="154"/>
        <end position="172"/>
    </location>
</feature>